<protein>
    <recommendedName>
        <fullName evidence="4">Glycosyltransferase RgtA/B/C/D-like domain-containing protein</fullName>
    </recommendedName>
</protein>
<organism evidence="2 3">
    <name type="scientific">Elstera cyanobacteriorum</name>
    <dbReference type="NCBI Taxonomy" id="2022747"/>
    <lineage>
        <taxon>Bacteria</taxon>
        <taxon>Pseudomonadati</taxon>
        <taxon>Pseudomonadota</taxon>
        <taxon>Alphaproteobacteria</taxon>
        <taxon>Rhodospirillales</taxon>
        <taxon>Rhodospirillaceae</taxon>
        <taxon>Elstera</taxon>
    </lineage>
</organism>
<feature type="transmembrane region" description="Helical" evidence="1">
    <location>
        <begin position="212"/>
        <end position="232"/>
    </location>
</feature>
<reference evidence="2 3" key="1">
    <citation type="submission" date="2017-07" db="EMBL/GenBank/DDBJ databases">
        <title>Elstera cyanobacteriorum sp. nov., a novel bacterium isolated from cyanobacterial aggregates in a eutrophic lake.</title>
        <authorList>
            <person name="Cai H."/>
        </authorList>
    </citation>
    <scope>NUCLEOTIDE SEQUENCE [LARGE SCALE GENOMIC DNA]</scope>
    <source>
        <strain evidence="2 3">TH019</strain>
    </source>
</reference>
<gene>
    <name evidence="2" type="ORF">CHR90_02150</name>
</gene>
<feature type="transmembrane region" description="Helical" evidence="1">
    <location>
        <begin position="330"/>
        <end position="349"/>
    </location>
</feature>
<comment type="caution">
    <text evidence="2">The sequence shown here is derived from an EMBL/GenBank/DDBJ whole genome shotgun (WGS) entry which is preliminary data.</text>
</comment>
<keyword evidence="1" id="KW-1133">Transmembrane helix</keyword>
<dbReference type="EMBL" id="NOXS01000022">
    <property type="protein sequence ID" value="OYQ21452.1"/>
    <property type="molecule type" value="Genomic_DNA"/>
</dbReference>
<feature type="transmembrane region" description="Helical" evidence="1">
    <location>
        <begin position="85"/>
        <end position="106"/>
    </location>
</feature>
<evidence type="ECO:0008006" key="4">
    <source>
        <dbReference type="Google" id="ProtNLM"/>
    </source>
</evidence>
<evidence type="ECO:0000313" key="2">
    <source>
        <dbReference type="EMBL" id="OYQ21452.1"/>
    </source>
</evidence>
<dbReference type="AlphaFoldDB" id="A0A255XX09"/>
<name>A0A255XX09_9PROT</name>
<evidence type="ECO:0000256" key="1">
    <source>
        <dbReference type="SAM" id="Phobius"/>
    </source>
</evidence>
<keyword evidence="3" id="KW-1185">Reference proteome</keyword>
<dbReference type="OrthoDB" id="6196188at2"/>
<feature type="transmembrane region" description="Helical" evidence="1">
    <location>
        <begin position="253"/>
        <end position="276"/>
    </location>
</feature>
<evidence type="ECO:0000313" key="3">
    <source>
        <dbReference type="Proteomes" id="UP000216361"/>
    </source>
</evidence>
<dbReference type="RefSeq" id="WP_094407265.1">
    <property type="nucleotide sequence ID" value="NZ_BMJZ01000007.1"/>
</dbReference>
<accession>A0A255XX09</accession>
<proteinExistence type="predicted"/>
<keyword evidence="1" id="KW-0472">Membrane</keyword>
<sequence>MAPSDIVSRRLSADTLLLAAILLIWGIAAFLPPLNADAAAMLRFAERMWDGEALYRDLIDFNPPMGYWLDLIPAGLGRLGMGTPVFWFVVFCLLVIGGSAVWAYRIVRPSLSETERRVIALVGVITLLVRPSDSFGEREHLMVAVMLPYGALAVRFLRGAGGGALGWRAVAAALAFIGIAQKPHFAILGAAVELLLLAHGGPKAWMKRLEPWLFLLLGVIYLWATAALYPAYFNDMLPLAADNYRIFDLDRGIDMITGTELPPLLIAALCLGPWALRSGRPIAAVLYVLAVGAILAGLLQFKDWDYHFLPARILTILLAAYGLARVLEGVAPRILAALAIAMLALGGNLSPPLRLQLDYLKSGAREVETLIRQEAGGRPVLWLTQYMDPTAPVLNYTGNRLAMPFMSLWLLPALYEDDAPGPDGKLRLHPPEARSSAETYLLDRVAEAVVREKPALILAETAQDEAAFRLRPLDYLEFFAQDPRFADALTQYRPLKRVGTLRVLKRIAAD</sequence>
<feature type="transmembrane region" description="Helical" evidence="1">
    <location>
        <begin position="282"/>
        <end position="299"/>
    </location>
</feature>
<keyword evidence="1" id="KW-0812">Transmembrane</keyword>
<feature type="transmembrane region" description="Helical" evidence="1">
    <location>
        <begin position="306"/>
        <end position="324"/>
    </location>
</feature>
<dbReference type="Proteomes" id="UP000216361">
    <property type="component" value="Unassembled WGS sequence"/>
</dbReference>